<reference evidence="3 4" key="1">
    <citation type="submission" date="2024-02" db="EMBL/GenBank/DDBJ databases">
        <title>A chromosome-level genome assembly of Drosophila madeirensis, a fruit fly species endemic to Madeira island.</title>
        <authorList>
            <person name="Tomihara K."/>
            <person name="Llopart A."/>
            <person name="Yamamoto D."/>
        </authorList>
    </citation>
    <scope>NUCLEOTIDE SEQUENCE [LARGE SCALE GENOMIC DNA]</scope>
    <source>
        <strain evidence="3 4">RF1</strain>
    </source>
</reference>
<evidence type="ECO:0000313" key="3">
    <source>
        <dbReference type="EMBL" id="BFG04397.1"/>
    </source>
</evidence>
<feature type="region of interest" description="Disordered" evidence="1">
    <location>
        <begin position="460"/>
        <end position="485"/>
    </location>
</feature>
<dbReference type="Proteomes" id="UP001500889">
    <property type="component" value="Chromosome E"/>
</dbReference>
<feature type="compositionally biased region" description="Basic residues" evidence="1">
    <location>
        <begin position="403"/>
        <end position="414"/>
    </location>
</feature>
<evidence type="ECO:0000256" key="2">
    <source>
        <dbReference type="SAM" id="SignalP"/>
    </source>
</evidence>
<feature type="signal peptide" evidence="2">
    <location>
        <begin position="1"/>
        <end position="32"/>
    </location>
</feature>
<keyword evidence="4" id="KW-1185">Reference proteome</keyword>
<dbReference type="AlphaFoldDB" id="A0AAU9G7F1"/>
<accession>A0AAU9G7F1</accession>
<feature type="region of interest" description="Disordered" evidence="1">
    <location>
        <begin position="169"/>
        <end position="189"/>
    </location>
</feature>
<feature type="compositionally biased region" description="Low complexity" evidence="1">
    <location>
        <begin position="173"/>
        <end position="188"/>
    </location>
</feature>
<feature type="region of interest" description="Disordered" evidence="1">
    <location>
        <begin position="354"/>
        <end position="433"/>
    </location>
</feature>
<feature type="chain" id="PRO_5043650463" evidence="2">
    <location>
        <begin position="33"/>
        <end position="485"/>
    </location>
</feature>
<organism evidence="3 4">
    <name type="scientific">Drosophila madeirensis</name>
    <name type="common">Fruit fly</name>
    <dbReference type="NCBI Taxonomy" id="30013"/>
    <lineage>
        <taxon>Eukaryota</taxon>
        <taxon>Metazoa</taxon>
        <taxon>Ecdysozoa</taxon>
        <taxon>Arthropoda</taxon>
        <taxon>Hexapoda</taxon>
        <taxon>Insecta</taxon>
        <taxon>Pterygota</taxon>
        <taxon>Neoptera</taxon>
        <taxon>Endopterygota</taxon>
        <taxon>Diptera</taxon>
        <taxon>Brachycera</taxon>
        <taxon>Muscomorpha</taxon>
        <taxon>Ephydroidea</taxon>
        <taxon>Drosophilidae</taxon>
        <taxon>Drosophila</taxon>
        <taxon>Sophophora</taxon>
    </lineage>
</organism>
<sequence length="485" mass="55602">MSSVECCEKCGRIRRVLLLMVVLMSMSRDCQASRFNHSAFMDGVQSVVVNPYNRTILNMFDLTEEQIQSIQNRSNPNTKDETTQSSNHQYLEHVASQRLNEIFKRLHKAISNEPNVNRSAEKAGYPICNGETSIPNWQQANNVTLQFASSVFDHNGDRPSSALLRLYKTHPGQSPSQSQSQESTEQPTATLCPDQAQVGPQIRVTVSIVHQQKKKRKLERKKRTCNTTMFSAGMTGWVEIDVKCALAYWEQQQRQQQQQQQQHQQLLPSVVGMLMIEVHDDEENPLKPGLYFEPPTCDQADPAVPWNAYGSKTFVPYLESRSMPRYPRIDVGFNGSTSSSLNNCLKSIYSIPKSKSHISPESTTPNTQTMDNLLDETSETESQQERERERERERDREQVPLVHQHHRRHHHSHQQHTAESESAADQTESEVEAEELLAAASNSEPMEPMSNHHQHRVLNHHHATHHHHSGRHHHKHHHLMAHKQE</sequence>
<gene>
    <name evidence="3" type="ORF">DMAD_03380</name>
</gene>
<evidence type="ECO:0000313" key="4">
    <source>
        <dbReference type="Proteomes" id="UP001500889"/>
    </source>
</evidence>
<feature type="compositionally biased region" description="Polar residues" evidence="1">
    <location>
        <begin position="357"/>
        <end position="371"/>
    </location>
</feature>
<proteinExistence type="predicted"/>
<protein>
    <submittedName>
        <fullName evidence="3">Protein anachronism</fullName>
    </submittedName>
</protein>
<feature type="compositionally biased region" description="Basic and acidic residues" evidence="1">
    <location>
        <begin position="383"/>
        <end position="398"/>
    </location>
</feature>
<name>A0AAU9G7F1_DROMD</name>
<dbReference type="EMBL" id="AP029267">
    <property type="protein sequence ID" value="BFG04397.1"/>
    <property type="molecule type" value="Genomic_DNA"/>
</dbReference>
<evidence type="ECO:0000256" key="1">
    <source>
        <dbReference type="SAM" id="MobiDB-lite"/>
    </source>
</evidence>
<keyword evidence="2" id="KW-0732">Signal</keyword>